<sequence>MSLRQVLRSLATEANSKRILMHTERIKHFSSAENTKKWSPTLEILIWKARPQKNPLFFLSGSGHGAFLSEVVCLPTQGTPSLLLVLNLRSELWE</sequence>
<organism evidence="1 2">
    <name type="scientific">Caerostris darwini</name>
    <dbReference type="NCBI Taxonomy" id="1538125"/>
    <lineage>
        <taxon>Eukaryota</taxon>
        <taxon>Metazoa</taxon>
        <taxon>Ecdysozoa</taxon>
        <taxon>Arthropoda</taxon>
        <taxon>Chelicerata</taxon>
        <taxon>Arachnida</taxon>
        <taxon>Araneae</taxon>
        <taxon>Araneomorphae</taxon>
        <taxon>Entelegynae</taxon>
        <taxon>Araneoidea</taxon>
        <taxon>Araneidae</taxon>
        <taxon>Caerostris</taxon>
    </lineage>
</organism>
<evidence type="ECO:0000313" key="1">
    <source>
        <dbReference type="EMBL" id="GIY85404.1"/>
    </source>
</evidence>
<protein>
    <submittedName>
        <fullName evidence="1">Uncharacterized protein</fullName>
    </submittedName>
</protein>
<keyword evidence="2" id="KW-1185">Reference proteome</keyword>
<gene>
    <name evidence="1" type="ORF">CDAR_207651</name>
</gene>
<comment type="caution">
    <text evidence="1">The sequence shown here is derived from an EMBL/GenBank/DDBJ whole genome shotgun (WGS) entry which is preliminary data.</text>
</comment>
<accession>A0AAV4WT06</accession>
<proteinExistence type="predicted"/>
<reference evidence="1 2" key="1">
    <citation type="submission" date="2021-06" db="EMBL/GenBank/DDBJ databases">
        <title>Caerostris darwini draft genome.</title>
        <authorList>
            <person name="Kono N."/>
            <person name="Arakawa K."/>
        </authorList>
    </citation>
    <scope>NUCLEOTIDE SEQUENCE [LARGE SCALE GENOMIC DNA]</scope>
</reference>
<dbReference type="AlphaFoldDB" id="A0AAV4WT06"/>
<dbReference type="Proteomes" id="UP001054837">
    <property type="component" value="Unassembled WGS sequence"/>
</dbReference>
<name>A0AAV4WT06_9ARAC</name>
<dbReference type="EMBL" id="BPLQ01015044">
    <property type="protein sequence ID" value="GIY85404.1"/>
    <property type="molecule type" value="Genomic_DNA"/>
</dbReference>
<evidence type="ECO:0000313" key="2">
    <source>
        <dbReference type="Proteomes" id="UP001054837"/>
    </source>
</evidence>